<dbReference type="EMBL" id="GL945437">
    <property type="protein sequence ID" value="EGO22116.1"/>
    <property type="molecule type" value="Genomic_DNA"/>
</dbReference>
<sequence>MALLQSACRSRYETWLFYMITGRRVILDESQSKTFHGRTRHVCREPRLSQLV</sequence>
<dbReference type="GeneID" id="18811701"/>
<dbReference type="Proteomes" id="UP000008064">
    <property type="component" value="Unassembled WGS sequence"/>
</dbReference>
<feature type="non-terminal residue" evidence="1">
    <location>
        <position position="52"/>
    </location>
</feature>
<dbReference type="HOGENOM" id="CLU_3093218_0_0_1"/>
<accession>F8P3L7</accession>
<name>F8P3L7_SERL9</name>
<protein>
    <submittedName>
        <fullName evidence="1">Uncharacterized protein</fullName>
    </submittedName>
</protein>
<proteinExistence type="predicted"/>
<dbReference type="KEGG" id="sla:SERLADRAFT_394798"/>
<gene>
    <name evidence="1" type="ORF">SERLADRAFT_394798</name>
</gene>
<evidence type="ECO:0000313" key="1">
    <source>
        <dbReference type="EMBL" id="EGO22116.1"/>
    </source>
</evidence>
<organism>
    <name type="scientific">Serpula lacrymans var. lacrymans (strain S7.9)</name>
    <name type="common">Dry rot fungus</name>
    <dbReference type="NCBI Taxonomy" id="578457"/>
    <lineage>
        <taxon>Eukaryota</taxon>
        <taxon>Fungi</taxon>
        <taxon>Dikarya</taxon>
        <taxon>Basidiomycota</taxon>
        <taxon>Agaricomycotina</taxon>
        <taxon>Agaricomycetes</taxon>
        <taxon>Agaricomycetidae</taxon>
        <taxon>Boletales</taxon>
        <taxon>Coniophorineae</taxon>
        <taxon>Serpulaceae</taxon>
        <taxon>Serpula</taxon>
    </lineage>
</organism>
<reference evidence="1" key="1">
    <citation type="submission" date="2011-04" db="EMBL/GenBank/DDBJ databases">
        <title>Evolution of plant cell wall degrading machinery underlies the functional diversity of forest fungi.</title>
        <authorList>
            <consortium name="US DOE Joint Genome Institute (JGI-PGF)"/>
            <person name="Eastwood D.C."/>
            <person name="Floudas D."/>
            <person name="Binder M."/>
            <person name="Majcherczyk A."/>
            <person name="Schneider P."/>
            <person name="Aerts A."/>
            <person name="Asiegbu F.O."/>
            <person name="Baker S.E."/>
            <person name="Barry K."/>
            <person name="Bendiksby M."/>
            <person name="Blumentritt M."/>
            <person name="Coutinho P.M."/>
            <person name="Cullen D."/>
            <person name="Cullen D."/>
            <person name="Gathman A."/>
            <person name="Goodell B."/>
            <person name="Henrissat B."/>
            <person name="Ihrmark K."/>
            <person name="Kauserud H."/>
            <person name="Kohler A."/>
            <person name="LaButti K."/>
            <person name="Lapidus A."/>
            <person name="Lavin J.L."/>
            <person name="Lee Y.-H."/>
            <person name="Lindquist E."/>
            <person name="Lilly W."/>
            <person name="Lucas S."/>
            <person name="Morin E."/>
            <person name="Murat C."/>
            <person name="Oguiza J.A."/>
            <person name="Park J."/>
            <person name="Pisabarro A.G."/>
            <person name="Riley R."/>
            <person name="Rosling A."/>
            <person name="Salamov A."/>
            <person name="Schmidt O."/>
            <person name="Schmutz J."/>
            <person name="Skrede I."/>
            <person name="Stenlid J."/>
            <person name="Wiebenga A."/>
            <person name="Xie X."/>
            <person name="Kues U."/>
            <person name="Hibbett D.S."/>
            <person name="Hoffmeister D."/>
            <person name="Hogberg N."/>
            <person name="Martin F."/>
            <person name="Grigoriev I.V."/>
            <person name="Watkinson S.C."/>
        </authorList>
    </citation>
    <scope>NUCLEOTIDE SEQUENCE</scope>
    <source>
        <strain evidence="1">S7.9</strain>
    </source>
</reference>
<dbReference type="AlphaFoldDB" id="F8P3L7"/>
<dbReference type="RefSeq" id="XP_007320654.1">
    <property type="nucleotide sequence ID" value="XM_007320592.1"/>
</dbReference>